<dbReference type="Pfam" id="PF00651">
    <property type="entry name" value="BTB"/>
    <property type="match status" value="1"/>
</dbReference>
<dbReference type="PANTHER" id="PTHR24413">
    <property type="entry name" value="SPECKLE-TYPE POZ PROTEIN"/>
    <property type="match status" value="1"/>
</dbReference>
<dbReference type="SMART" id="SM00225">
    <property type="entry name" value="BTB"/>
    <property type="match status" value="1"/>
</dbReference>
<dbReference type="SUPFAM" id="SSF54695">
    <property type="entry name" value="POZ domain"/>
    <property type="match status" value="1"/>
</dbReference>
<accession>A0A146LLS3</accession>
<dbReference type="AlphaFoldDB" id="A0A146LLS3"/>
<evidence type="ECO:0000313" key="2">
    <source>
        <dbReference type="EMBL" id="JAQ08175.1"/>
    </source>
</evidence>
<feature type="domain" description="BTB" evidence="1">
    <location>
        <begin position="27"/>
        <end position="95"/>
    </location>
</feature>
<organism evidence="2">
    <name type="scientific">Lygus hesperus</name>
    <name type="common">Western plant bug</name>
    <dbReference type="NCBI Taxonomy" id="30085"/>
    <lineage>
        <taxon>Eukaryota</taxon>
        <taxon>Metazoa</taxon>
        <taxon>Ecdysozoa</taxon>
        <taxon>Arthropoda</taxon>
        <taxon>Hexapoda</taxon>
        <taxon>Insecta</taxon>
        <taxon>Pterygota</taxon>
        <taxon>Neoptera</taxon>
        <taxon>Paraneoptera</taxon>
        <taxon>Hemiptera</taxon>
        <taxon>Heteroptera</taxon>
        <taxon>Panheteroptera</taxon>
        <taxon>Cimicomorpha</taxon>
        <taxon>Miridae</taxon>
        <taxon>Mirini</taxon>
        <taxon>Lygus</taxon>
    </lineage>
</organism>
<dbReference type="CDD" id="cd14733">
    <property type="entry name" value="BACK"/>
    <property type="match status" value="1"/>
</dbReference>
<evidence type="ECO:0000259" key="1">
    <source>
        <dbReference type="PROSITE" id="PS50097"/>
    </source>
</evidence>
<sequence length="454" mass="51961">MDSSISTNYKGIDNETLVFFRSQGLFTDVRFLVNGKELRAHKIVLASRSDVFQAMFSSGLAESHNHVTINIQDINEEVFSAFLDYMYTLDESLVKSRPIDLLICADKYNVGSLLSDCDRFFISSMSKDNIFDYLDISDTFHRHQVQDSAVDFIRSNVFSMVHDLEGWSRLHNRFETLTNLIASYSRFIDFKEYKLSPDFWAQRKGNDGFILKDNLSVLAGSKNYSFKIEVDHDARGECLLGIMHLGEEYSSSVQVYVWLEIESDNQTLLRDKLLMRWSKMCSVQTSMDVECWRFVNVYPQPIMSTGPIMFTLPNVSIFDHTLNFKVAVSSLPPQSVSGVCSEFLTPVEITLSELRNLFSSSNNDGLRNDFGLKSKFDFQWSGFSPALTVGNAPSTLCRIVEKDGSCKNENQEKLKHQVLQFIKFHAAEVTKCDDWDILESRPDLMRDLLLEMAQ</sequence>
<proteinExistence type="predicted"/>
<dbReference type="EMBL" id="GDHC01010454">
    <property type="protein sequence ID" value="JAQ08175.1"/>
    <property type="molecule type" value="Transcribed_RNA"/>
</dbReference>
<name>A0A146LLS3_LYGHE</name>
<dbReference type="InterPro" id="IPR011333">
    <property type="entry name" value="SKP1/BTB/POZ_sf"/>
</dbReference>
<gene>
    <name evidence="2" type="primary">SPOPL_1</name>
    <name evidence="2" type="ORF">g.70007</name>
</gene>
<protein>
    <submittedName>
        <fullName evidence="2">Speckle-type POZ protein-like</fullName>
    </submittedName>
</protein>
<dbReference type="CDD" id="cd18186">
    <property type="entry name" value="BTB_POZ_ZBTB_KLHL-like"/>
    <property type="match status" value="1"/>
</dbReference>
<dbReference type="PROSITE" id="PS50097">
    <property type="entry name" value="BTB"/>
    <property type="match status" value="1"/>
</dbReference>
<dbReference type="InterPro" id="IPR000210">
    <property type="entry name" value="BTB/POZ_dom"/>
</dbReference>
<dbReference type="Gene3D" id="3.30.710.10">
    <property type="entry name" value="Potassium Channel Kv1.1, Chain A"/>
    <property type="match status" value="1"/>
</dbReference>
<reference evidence="2" key="1">
    <citation type="journal article" date="2016" name="Gigascience">
        <title>De novo construction of an expanded transcriptome assembly for the western tarnished plant bug, Lygus hesperus.</title>
        <authorList>
            <person name="Tassone E.E."/>
            <person name="Geib S.M."/>
            <person name="Hall B."/>
            <person name="Fabrick J.A."/>
            <person name="Brent C.S."/>
            <person name="Hull J.J."/>
        </authorList>
    </citation>
    <scope>NUCLEOTIDE SEQUENCE</scope>
</reference>